<protein>
    <submittedName>
        <fullName evidence="2">Uncharacterized protein</fullName>
    </submittedName>
</protein>
<name>A0A8S4NQ07_OWEFU</name>
<sequence>MKVNCWIFETLSFLHTYCLLCFKFYQSYYVYPCSPETKEADVMLKRDSYVVPPQPIFTPDAPQPIFTPDAPQPMLTHDQSDNQSQRSGSGLLKGSTNKVHPVDFDPTLPTAHTENEKSPAHKYQTPVKQNQVEPVDFDPYKGDPAPDSQELQLQYPQYIGTIGDEVTPLPGTAIVDKGQVTTEQKLDVGMESDKVDEDNKPDTTADAKQNDLGEPEGLNDAKDDTSTLPLEDQFMAKTFVHADDTNQGNLDDTIKEENVIENKEPKNPAVEGGEATKIGGANEVDDEINGESNDTKDAHVGDGVKDADSKETNGTESNGDEPNIRDSEIPKTSEEPMNSSQSSLKEENREKSFTQDEPEKESNQLNNPEKDGNQSRPNEEQNPEIDTKVETPKSEVPSPSTPVPSHPTPKDDPK</sequence>
<feature type="compositionally biased region" description="Basic and acidic residues" evidence="1">
    <location>
        <begin position="186"/>
        <end position="211"/>
    </location>
</feature>
<feature type="region of interest" description="Disordered" evidence="1">
    <location>
        <begin position="60"/>
        <end position="148"/>
    </location>
</feature>
<dbReference type="EMBL" id="CAIIXF020000005">
    <property type="protein sequence ID" value="CAH1782882.1"/>
    <property type="molecule type" value="Genomic_DNA"/>
</dbReference>
<feature type="compositionally biased region" description="Basic and acidic residues" evidence="1">
    <location>
        <begin position="344"/>
        <end position="354"/>
    </location>
</feature>
<keyword evidence="3" id="KW-1185">Reference proteome</keyword>
<evidence type="ECO:0000256" key="1">
    <source>
        <dbReference type="SAM" id="MobiDB-lite"/>
    </source>
</evidence>
<dbReference type="AlphaFoldDB" id="A0A8S4NQ07"/>
<comment type="caution">
    <text evidence="2">The sequence shown here is derived from an EMBL/GenBank/DDBJ whole genome shotgun (WGS) entry which is preliminary data.</text>
</comment>
<feature type="region of interest" description="Disordered" evidence="1">
    <location>
        <begin position="186"/>
        <end position="414"/>
    </location>
</feature>
<gene>
    <name evidence="2" type="ORF">OFUS_LOCUS9283</name>
</gene>
<feature type="compositionally biased region" description="Basic and acidic residues" evidence="1">
    <location>
        <begin position="252"/>
        <end position="266"/>
    </location>
</feature>
<dbReference type="Proteomes" id="UP000749559">
    <property type="component" value="Unassembled WGS sequence"/>
</dbReference>
<organism evidence="2 3">
    <name type="scientific">Owenia fusiformis</name>
    <name type="common">Polychaete worm</name>
    <dbReference type="NCBI Taxonomy" id="6347"/>
    <lineage>
        <taxon>Eukaryota</taxon>
        <taxon>Metazoa</taxon>
        <taxon>Spiralia</taxon>
        <taxon>Lophotrochozoa</taxon>
        <taxon>Annelida</taxon>
        <taxon>Polychaeta</taxon>
        <taxon>Sedentaria</taxon>
        <taxon>Canalipalpata</taxon>
        <taxon>Sabellida</taxon>
        <taxon>Oweniida</taxon>
        <taxon>Oweniidae</taxon>
        <taxon>Owenia</taxon>
    </lineage>
</organism>
<evidence type="ECO:0000313" key="3">
    <source>
        <dbReference type="Proteomes" id="UP000749559"/>
    </source>
</evidence>
<feature type="compositionally biased region" description="Polar residues" evidence="1">
    <location>
        <begin position="81"/>
        <end position="98"/>
    </location>
</feature>
<feature type="compositionally biased region" description="Basic and acidic residues" evidence="1">
    <location>
        <begin position="368"/>
        <end position="393"/>
    </location>
</feature>
<evidence type="ECO:0000313" key="2">
    <source>
        <dbReference type="EMBL" id="CAH1782882.1"/>
    </source>
</evidence>
<feature type="compositionally biased region" description="Basic and acidic residues" evidence="1">
    <location>
        <begin position="322"/>
        <end position="334"/>
    </location>
</feature>
<accession>A0A8S4NQ07</accession>
<reference evidence="2" key="1">
    <citation type="submission" date="2022-03" db="EMBL/GenBank/DDBJ databases">
        <authorList>
            <person name="Martin C."/>
        </authorList>
    </citation>
    <scope>NUCLEOTIDE SEQUENCE</scope>
</reference>
<proteinExistence type="predicted"/>
<feature type="compositionally biased region" description="Basic and acidic residues" evidence="1">
    <location>
        <begin position="293"/>
        <end position="313"/>
    </location>
</feature>